<comment type="subcellular location">
    <subcellularLocation>
        <location evidence="1">Membrane</location>
    </subcellularLocation>
</comment>
<dbReference type="CDD" id="cd07991">
    <property type="entry name" value="LPLAT_LPCAT1-like"/>
    <property type="match status" value="1"/>
</dbReference>
<evidence type="ECO:0000256" key="4">
    <source>
        <dbReference type="ARBA" id="ARBA00022516"/>
    </source>
</evidence>
<feature type="region of interest" description="Disordered" evidence="13">
    <location>
        <begin position="650"/>
        <end position="681"/>
    </location>
</feature>
<feature type="compositionally biased region" description="Basic and acidic residues" evidence="13">
    <location>
        <begin position="279"/>
        <end position="290"/>
    </location>
</feature>
<feature type="compositionally biased region" description="Acidic residues" evidence="13">
    <location>
        <begin position="657"/>
        <end position="667"/>
    </location>
</feature>
<keyword evidence="11" id="KW-1208">Phospholipid metabolism</keyword>
<dbReference type="AlphaFoldDB" id="A0A387K406"/>
<reference evidence="15" key="1">
    <citation type="journal article" date="2019" name="PLoS ONE">
        <title>The glycerol-3-phosphate acyltransferase PLAT2 functions in the generation of DHA-rich glycerolipids in Aurantiochytrium limacinum F26-b.</title>
        <authorList>
            <person name="Nutahara E."/>
            <person name="Abe E."/>
            <person name="Uno S."/>
            <person name="Ishibashi Y."/>
            <person name="Watanabe T."/>
            <person name="Hayashi M."/>
            <person name="Okino N."/>
            <person name="Ito M."/>
        </authorList>
    </citation>
    <scope>NUCLEOTIDE SEQUENCE</scope>
    <source>
        <strain evidence="15">F26-b</strain>
    </source>
</reference>
<gene>
    <name evidence="15" type="primary">PLAT2</name>
</gene>
<protein>
    <submittedName>
        <fullName evidence="15">Phospholipid acyltransferase 2</fullName>
    </submittedName>
</protein>
<evidence type="ECO:0000256" key="12">
    <source>
        <dbReference type="ARBA" id="ARBA00023315"/>
    </source>
</evidence>
<evidence type="ECO:0000256" key="2">
    <source>
        <dbReference type="ARBA" id="ARBA00005189"/>
    </source>
</evidence>
<dbReference type="PANTHER" id="PTHR23063:SF2">
    <property type="entry name" value="GLYCEROL-3-PHOSPHATE ACYLTRANSFERASE 4, ISOFORM D-RELATED"/>
    <property type="match status" value="1"/>
</dbReference>
<organism evidence="15">
    <name type="scientific">Aurantiochytrium limacinum</name>
    <dbReference type="NCBI Taxonomy" id="87102"/>
    <lineage>
        <taxon>Eukaryota</taxon>
        <taxon>Sar</taxon>
        <taxon>Stramenopiles</taxon>
        <taxon>Bigyra</taxon>
        <taxon>Labyrinthulomycetes</taxon>
        <taxon>Thraustochytrida</taxon>
        <taxon>Thraustochytriidae</taxon>
        <taxon>Aurantiochytrium</taxon>
    </lineage>
</organism>
<evidence type="ECO:0000256" key="13">
    <source>
        <dbReference type="SAM" id="MobiDB-lite"/>
    </source>
</evidence>
<evidence type="ECO:0000256" key="10">
    <source>
        <dbReference type="ARBA" id="ARBA00023209"/>
    </source>
</evidence>
<feature type="compositionally biased region" description="Basic and acidic residues" evidence="13">
    <location>
        <begin position="255"/>
        <end position="270"/>
    </location>
</feature>
<comment type="pathway">
    <text evidence="2">Lipid metabolism.</text>
</comment>
<dbReference type="SMART" id="SM00563">
    <property type="entry name" value="PlsC"/>
    <property type="match status" value="1"/>
</dbReference>
<comment type="similarity">
    <text evidence="3">Belongs to the 1-acyl-sn-glycerol-3-phosphate acyltransferase family.</text>
</comment>
<dbReference type="PANTHER" id="PTHR23063">
    <property type="entry name" value="PHOSPHOLIPID ACYLTRANSFERASE"/>
    <property type="match status" value="1"/>
</dbReference>
<keyword evidence="4" id="KW-0444">Lipid biosynthesis</keyword>
<dbReference type="GO" id="GO:0004366">
    <property type="term" value="F:glycerol-3-phosphate O-acyltransferase activity"/>
    <property type="evidence" value="ECO:0007669"/>
    <property type="project" value="TreeGrafter"/>
</dbReference>
<dbReference type="GO" id="GO:0016020">
    <property type="term" value="C:membrane"/>
    <property type="evidence" value="ECO:0007669"/>
    <property type="project" value="UniProtKB-SubCell"/>
</dbReference>
<evidence type="ECO:0000256" key="1">
    <source>
        <dbReference type="ARBA" id="ARBA00004370"/>
    </source>
</evidence>
<keyword evidence="6" id="KW-0812">Transmembrane</keyword>
<keyword evidence="9" id="KW-0472">Membrane</keyword>
<keyword evidence="5 15" id="KW-0808">Transferase</keyword>
<feature type="compositionally biased region" description="Acidic residues" evidence="13">
    <location>
        <begin position="95"/>
        <end position="107"/>
    </location>
</feature>
<dbReference type="BRENDA" id="2.3.1.15">
    <property type="organism ID" value="17238"/>
</dbReference>
<dbReference type="EMBL" id="LC422645">
    <property type="protein sequence ID" value="BBG20985.1"/>
    <property type="molecule type" value="Genomic_DNA"/>
</dbReference>
<evidence type="ECO:0000256" key="9">
    <source>
        <dbReference type="ARBA" id="ARBA00023136"/>
    </source>
</evidence>
<feature type="region of interest" description="Disordered" evidence="13">
    <location>
        <begin position="1"/>
        <end position="178"/>
    </location>
</feature>
<feature type="region of interest" description="Disordered" evidence="13">
    <location>
        <begin position="228"/>
        <end position="304"/>
    </location>
</feature>
<evidence type="ECO:0000256" key="7">
    <source>
        <dbReference type="ARBA" id="ARBA00022989"/>
    </source>
</evidence>
<feature type="compositionally biased region" description="Basic and acidic residues" evidence="13">
    <location>
        <begin position="12"/>
        <end position="23"/>
    </location>
</feature>
<evidence type="ECO:0000256" key="8">
    <source>
        <dbReference type="ARBA" id="ARBA00023098"/>
    </source>
</evidence>
<dbReference type="InterPro" id="IPR045252">
    <property type="entry name" value="LPCAT1-like"/>
</dbReference>
<evidence type="ECO:0000256" key="6">
    <source>
        <dbReference type="ARBA" id="ARBA00022692"/>
    </source>
</evidence>
<evidence type="ECO:0000256" key="11">
    <source>
        <dbReference type="ARBA" id="ARBA00023264"/>
    </source>
</evidence>
<evidence type="ECO:0000256" key="3">
    <source>
        <dbReference type="ARBA" id="ARBA00008655"/>
    </source>
</evidence>
<evidence type="ECO:0000256" key="5">
    <source>
        <dbReference type="ARBA" id="ARBA00022679"/>
    </source>
</evidence>
<dbReference type="SUPFAM" id="SSF69593">
    <property type="entry name" value="Glycerol-3-phosphate (1)-acyltransferase"/>
    <property type="match status" value="1"/>
</dbReference>
<keyword evidence="10" id="KW-0594">Phospholipid biosynthesis</keyword>
<feature type="compositionally biased region" description="Basic and acidic residues" evidence="13">
    <location>
        <begin position="85"/>
        <end position="94"/>
    </location>
</feature>
<feature type="domain" description="Phospholipid/glycerol acyltransferase" evidence="14">
    <location>
        <begin position="440"/>
        <end position="551"/>
    </location>
</feature>
<sequence>MGEDQDQQQALHKSEHDERRGEVGDATIEQDDTLSADDLAEEQENGDTISPLTAQYLFPRGQLPSDPRTLPSASRSSGSTSSESTDGHDIKHEDETYEDGDDGDDGAFQDAFKRNSRFGSEDGESYDDDEDSEISKTPKGADQVHLGKVRRDTQSSFASIMSAETDEDDNGGFDPRRVGMENAVFGDYDMKKSPSTQDFVLSYIDDEMARRNFPGRLSVIANESLTARRRRRGRTPAGTVPEGDENADQDEDMEGERHESFGSDRADGKETPYSTPVKPSKDQSKYRSDTTPEEPAESASPAPLAQKLESQLAAEFFGATADMYMEGITSIVDDNIWKCFESKKPRPWNWNAYLWPMWAIGVLVRYFILFPIRMVIFIVGWIVFGSGMFFVQNVFKKGPRRTNMEHKPIMMMCGVFCITWGAVIRYHGSYVKPKPGECHPVYVANHTSMIDVIILQQMRCFSLVGQRHKGIVRFLQEVVLACLQCVWFDRGEIKDRAVVAQKLKEHALDPNRNPLLVFPEGTCVNNEYVIQFKKGIFELGVPVVPVAIRYNKLFVDPFWNSRQQSFPMHLVELMTSFCLICDVWYLKPQVRRPGESATQFAARVKKSIADKAGLKNVNWDGYMKYWKPSARYLHARQEMYADKLRSLHLPERQNTPDEADEDLDDVDSNGQGTRLRKTHSM</sequence>
<keyword evidence="8" id="KW-0443">Lipid metabolism</keyword>
<feature type="compositionally biased region" description="Low complexity" evidence="13">
    <location>
        <begin position="72"/>
        <end position="84"/>
    </location>
</feature>
<proteinExistence type="inferred from homology"/>
<dbReference type="InterPro" id="IPR002123">
    <property type="entry name" value="Plipid/glycerol_acylTrfase"/>
</dbReference>
<feature type="compositionally biased region" description="Acidic residues" evidence="13">
    <location>
        <begin position="28"/>
        <end position="45"/>
    </location>
</feature>
<evidence type="ECO:0000313" key="15">
    <source>
        <dbReference type="EMBL" id="BBG20985.1"/>
    </source>
</evidence>
<keyword evidence="7" id="KW-1133">Transmembrane helix</keyword>
<feature type="compositionally biased region" description="Acidic residues" evidence="13">
    <location>
        <begin position="242"/>
        <end position="254"/>
    </location>
</feature>
<name>A0A387K406_9STRA</name>
<dbReference type="GO" id="GO:0019432">
    <property type="term" value="P:triglyceride biosynthetic process"/>
    <property type="evidence" value="ECO:0007669"/>
    <property type="project" value="TreeGrafter"/>
</dbReference>
<dbReference type="GO" id="GO:0005783">
    <property type="term" value="C:endoplasmic reticulum"/>
    <property type="evidence" value="ECO:0007669"/>
    <property type="project" value="TreeGrafter"/>
</dbReference>
<accession>A0A387K406</accession>
<dbReference type="Pfam" id="PF01553">
    <property type="entry name" value="Acyltransferase"/>
    <property type="match status" value="1"/>
</dbReference>
<dbReference type="GO" id="GO:0008654">
    <property type="term" value="P:phospholipid biosynthetic process"/>
    <property type="evidence" value="ECO:0007669"/>
    <property type="project" value="UniProtKB-KW"/>
</dbReference>
<keyword evidence="12 15" id="KW-0012">Acyltransferase</keyword>
<feature type="compositionally biased region" description="Acidic residues" evidence="13">
    <location>
        <begin position="121"/>
        <end position="132"/>
    </location>
</feature>
<evidence type="ECO:0000259" key="14">
    <source>
        <dbReference type="SMART" id="SM00563"/>
    </source>
</evidence>